<evidence type="ECO:0000256" key="1">
    <source>
        <dbReference type="SAM" id="Phobius"/>
    </source>
</evidence>
<evidence type="ECO:0000313" key="3">
    <source>
        <dbReference type="Proteomes" id="UP000184420"/>
    </source>
</evidence>
<keyword evidence="1" id="KW-0472">Membrane</keyword>
<gene>
    <name evidence="2" type="ORF">SAMN05444266_11212</name>
</gene>
<name>A0A1M7M151_9BACT</name>
<dbReference type="EMBL" id="FRBL01000012">
    <property type="protein sequence ID" value="SHM84389.1"/>
    <property type="molecule type" value="Genomic_DNA"/>
</dbReference>
<dbReference type="OrthoDB" id="9803673at2"/>
<evidence type="ECO:0000313" key="2">
    <source>
        <dbReference type="EMBL" id="SHM84389.1"/>
    </source>
</evidence>
<keyword evidence="1" id="KW-1133">Transmembrane helix</keyword>
<proteinExistence type="predicted"/>
<feature type="transmembrane region" description="Helical" evidence="1">
    <location>
        <begin position="71"/>
        <end position="92"/>
    </location>
</feature>
<keyword evidence="1" id="KW-0812">Transmembrane</keyword>
<sequence length="191" mass="22895">METFSHVRTVIGIILSLSIAQLLKGTAKFIQHPGRQKIYWVHLGWVLYIFLILLHFWWWEISLSNIARWTFLEYFFVTLYIIMFYVLCALLYPDDIKEYTGYEDYFYSRRKWFFGLLALTFVADVVDTLMKGEAYFHMHYNAEYPIRGITHVLLCLMAIKFSNKTFHSFLVILFILYESSYILRLFLTVKG</sequence>
<feature type="transmembrane region" description="Helical" evidence="1">
    <location>
        <begin position="166"/>
        <end position="187"/>
    </location>
</feature>
<reference evidence="2 3" key="1">
    <citation type="submission" date="2016-11" db="EMBL/GenBank/DDBJ databases">
        <authorList>
            <person name="Jaros S."/>
            <person name="Januszkiewicz K."/>
            <person name="Wedrychowicz H."/>
        </authorList>
    </citation>
    <scope>NUCLEOTIDE SEQUENCE [LARGE SCALE GENOMIC DNA]</scope>
    <source>
        <strain evidence="2 3">DSM 27406</strain>
    </source>
</reference>
<dbReference type="AlphaFoldDB" id="A0A1M7M151"/>
<feature type="transmembrane region" description="Helical" evidence="1">
    <location>
        <begin position="112"/>
        <end position="130"/>
    </location>
</feature>
<feature type="transmembrane region" description="Helical" evidence="1">
    <location>
        <begin position="38"/>
        <end position="59"/>
    </location>
</feature>
<dbReference type="RefSeq" id="WP_073086939.1">
    <property type="nucleotide sequence ID" value="NZ_FRBL01000012.1"/>
</dbReference>
<keyword evidence="3" id="KW-1185">Reference proteome</keyword>
<evidence type="ECO:0008006" key="4">
    <source>
        <dbReference type="Google" id="ProtNLM"/>
    </source>
</evidence>
<dbReference type="Proteomes" id="UP000184420">
    <property type="component" value="Unassembled WGS sequence"/>
</dbReference>
<accession>A0A1M7M151</accession>
<protein>
    <recommendedName>
        <fullName evidence="4">Transmembrane protein</fullName>
    </recommendedName>
</protein>
<organism evidence="2 3">
    <name type="scientific">Chitinophaga jiangningensis</name>
    <dbReference type="NCBI Taxonomy" id="1419482"/>
    <lineage>
        <taxon>Bacteria</taxon>
        <taxon>Pseudomonadati</taxon>
        <taxon>Bacteroidota</taxon>
        <taxon>Chitinophagia</taxon>
        <taxon>Chitinophagales</taxon>
        <taxon>Chitinophagaceae</taxon>
        <taxon>Chitinophaga</taxon>
    </lineage>
</organism>